<feature type="signal peptide" evidence="2">
    <location>
        <begin position="1"/>
        <end position="29"/>
    </location>
</feature>
<dbReference type="RefSeq" id="WP_136386513.1">
    <property type="nucleotide sequence ID" value="NZ_SSOD01000019.1"/>
</dbReference>
<sequence length="115" mass="11816">MGTSTSGRCAITLALAVALALAPARGALAEDHGPVTGDRGADMAVDLVVVRPLGLVGAVIGTAGFIIALPFTIPTGTVGETAREWIGDPLEYTFNRPLGEFERCGADLHPCGSRR</sequence>
<organism evidence="3 4">
    <name type="scientific">Pseudothauera rhizosphaerae</name>
    <dbReference type="NCBI Taxonomy" id="2565932"/>
    <lineage>
        <taxon>Bacteria</taxon>
        <taxon>Pseudomonadati</taxon>
        <taxon>Pseudomonadota</taxon>
        <taxon>Betaproteobacteria</taxon>
        <taxon>Rhodocyclales</taxon>
        <taxon>Zoogloeaceae</taxon>
        <taxon>Pseudothauera</taxon>
    </lineage>
</organism>
<evidence type="ECO:0000256" key="1">
    <source>
        <dbReference type="SAM" id="Phobius"/>
    </source>
</evidence>
<evidence type="ECO:0008006" key="5">
    <source>
        <dbReference type="Google" id="ProtNLM"/>
    </source>
</evidence>
<keyword evidence="1" id="KW-1133">Transmembrane helix</keyword>
<keyword evidence="1" id="KW-0472">Membrane</keyword>
<dbReference type="Proteomes" id="UP000307956">
    <property type="component" value="Unassembled WGS sequence"/>
</dbReference>
<keyword evidence="1" id="KW-0812">Transmembrane</keyword>
<keyword evidence="2" id="KW-0732">Signal</keyword>
<evidence type="ECO:0000313" key="3">
    <source>
        <dbReference type="EMBL" id="THF56842.1"/>
    </source>
</evidence>
<evidence type="ECO:0000313" key="4">
    <source>
        <dbReference type="Proteomes" id="UP000307956"/>
    </source>
</evidence>
<accession>A0A4S4ADK6</accession>
<comment type="caution">
    <text evidence="3">The sequence shown here is derived from an EMBL/GenBank/DDBJ whole genome shotgun (WGS) entry which is preliminary data.</text>
</comment>
<name>A0A4S4ADK6_9RHOO</name>
<feature type="chain" id="PRO_5020901206" description="Multidrug transporter" evidence="2">
    <location>
        <begin position="30"/>
        <end position="115"/>
    </location>
</feature>
<proteinExistence type="predicted"/>
<dbReference type="AlphaFoldDB" id="A0A4S4ADK6"/>
<gene>
    <name evidence="3" type="ORF">E6O51_18585</name>
</gene>
<dbReference type="OrthoDB" id="332175at2"/>
<protein>
    <recommendedName>
        <fullName evidence="5">Multidrug transporter</fullName>
    </recommendedName>
</protein>
<keyword evidence="4" id="KW-1185">Reference proteome</keyword>
<reference evidence="3 4" key="1">
    <citation type="submission" date="2019-04" db="EMBL/GenBank/DDBJ databases">
        <title>Azoarcus rhizosphaerae sp. nov. isolated from rhizosphere of Ficus religiosa.</title>
        <authorList>
            <person name="Lin S.-Y."/>
            <person name="Hameed A."/>
            <person name="Hsu Y.-H."/>
            <person name="Young C.-C."/>
        </authorList>
    </citation>
    <scope>NUCLEOTIDE SEQUENCE [LARGE SCALE GENOMIC DNA]</scope>
    <source>
        <strain evidence="3 4">CC-YHH848</strain>
    </source>
</reference>
<dbReference type="EMBL" id="SSOD01000019">
    <property type="protein sequence ID" value="THF56842.1"/>
    <property type="molecule type" value="Genomic_DNA"/>
</dbReference>
<evidence type="ECO:0000256" key="2">
    <source>
        <dbReference type="SAM" id="SignalP"/>
    </source>
</evidence>
<feature type="transmembrane region" description="Helical" evidence="1">
    <location>
        <begin position="53"/>
        <end position="73"/>
    </location>
</feature>